<dbReference type="EMBL" id="CM004483">
    <property type="protein sequence ID" value="OCT61490.1"/>
    <property type="molecule type" value="Genomic_DNA"/>
</dbReference>
<proteinExistence type="predicted"/>
<feature type="non-terminal residue" evidence="2">
    <location>
        <position position="1"/>
    </location>
</feature>
<evidence type="ECO:0000313" key="2">
    <source>
        <dbReference type="EMBL" id="OCT61490.1"/>
    </source>
</evidence>
<organism evidence="2 3">
    <name type="scientific">Xenopus laevis</name>
    <name type="common">African clawed frog</name>
    <dbReference type="NCBI Taxonomy" id="8355"/>
    <lineage>
        <taxon>Eukaryota</taxon>
        <taxon>Metazoa</taxon>
        <taxon>Chordata</taxon>
        <taxon>Craniata</taxon>
        <taxon>Vertebrata</taxon>
        <taxon>Euteleostomi</taxon>
        <taxon>Amphibia</taxon>
        <taxon>Batrachia</taxon>
        <taxon>Anura</taxon>
        <taxon>Pipoidea</taxon>
        <taxon>Pipidae</taxon>
        <taxon>Xenopodinae</taxon>
        <taxon>Xenopus</taxon>
        <taxon>Xenopus</taxon>
    </lineage>
</organism>
<name>A0A974H1Z0_XENLA</name>
<feature type="non-terminal residue" evidence="2">
    <location>
        <position position="101"/>
    </location>
</feature>
<reference evidence="3" key="1">
    <citation type="journal article" date="2016" name="Nature">
        <title>Genome evolution in the allotetraploid frog Xenopus laevis.</title>
        <authorList>
            <person name="Session A.M."/>
            <person name="Uno Y."/>
            <person name="Kwon T."/>
            <person name="Chapman J.A."/>
            <person name="Toyoda A."/>
            <person name="Takahashi S."/>
            <person name="Fukui A."/>
            <person name="Hikosaka A."/>
            <person name="Suzuki A."/>
            <person name="Kondo M."/>
            <person name="van Heeringen S.J."/>
            <person name="Quigley I."/>
            <person name="Heinz S."/>
            <person name="Ogino H."/>
            <person name="Ochi H."/>
            <person name="Hellsten U."/>
            <person name="Lyons J.B."/>
            <person name="Simakov O."/>
            <person name="Putnam N."/>
            <person name="Stites J."/>
            <person name="Kuroki Y."/>
            <person name="Tanaka T."/>
            <person name="Michiue T."/>
            <person name="Watanabe M."/>
            <person name="Bogdanovic O."/>
            <person name="Lister R."/>
            <person name="Georgiou G."/>
            <person name="Paranjpe S.S."/>
            <person name="van Kruijsbergen I."/>
            <person name="Shu S."/>
            <person name="Carlson J."/>
            <person name="Kinoshita T."/>
            <person name="Ohta Y."/>
            <person name="Mawaribuchi S."/>
            <person name="Jenkins J."/>
            <person name="Grimwood J."/>
            <person name="Schmutz J."/>
            <person name="Mitros T."/>
            <person name="Mozaffari S.V."/>
            <person name="Suzuki Y."/>
            <person name="Haramoto Y."/>
            <person name="Yamamoto T.S."/>
            <person name="Takagi C."/>
            <person name="Heald R."/>
            <person name="Miller K."/>
            <person name="Haudenschild C."/>
            <person name="Kitzman J."/>
            <person name="Nakayama T."/>
            <person name="Izutsu Y."/>
            <person name="Robert J."/>
            <person name="Fortriede J."/>
            <person name="Burns K."/>
            <person name="Lotay V."/>
            <person name="Karimi K."/>
            <person name="Yasuoka Y."/>
            <person name="Dichmann D.S."/>
            <person name="Flajnik M.F."/>
            <person name="Houston D.W."/>
            <person name="Shendure J."/>
            <person name="DuPasquier L."/>
            <person name="Vize P.D."/>
            <person name="Zorn A.M."/>
            <person name="Ito M."/>
            <person name="Marcotte E.M."/>
            <person name="Wallingford J.B."/>
            <person name="Ito Y."/>
            <person name="Asashima M."/>
            <person name="Ueno N."/>
            <person name="Matsuda Y."/>
            <person name="Veenstra G.J."/>
            <person name="Fujiyama A."/>
            <person name="Harland R.M."/>
            <person name="Taira M."/>
            <person name="Rokhsar D.S."/>
        </authorList>
    </citation>
    <scope>NUCLEOTIDE SEQUENCE [LARGE SCALE GENOMIC DNA]</scope>
    <source>
        <strain evidence="3">J</strain>
    </source>
</reference>
<evidence type="ECO:0000313" key="3">
    <source>
        <dbReference type="Proteomes" id="UP000694892"/>
    </source>
</evidence>
<gene>
    <name evidence="2" type="ORF">XELAEV_18047517mg</name>
</gene>
<dbReference type="Proteomes" id="UP000694892">
    <property type="component" value="Chromosome 9_10S"/>
</dbReference>
<feature type="transmembrane region" description="Helical" evidence="1">
    <location>
        <begin position="50"/>
        <end position="69"/>
    </location>
</feature>
<keyword evidence="1" id="KW-1133">Transmembrane helix</keyword>
<keyword evidence="1" id="KW-0812">Transmembrane</keyword>
<dbReference type="AlphaFoldDB" id="A0A974H1Z0"/>
<protein>
    <submittedName>
        <fullName evidence="2">Uncharacterized protein</fullName>
    </submittedName>
</protein>
<accession>A0A974H1Z0</accession>
<evidence type="ECO:0000256" key="1">
    <source>
        <dbReference type="SAM" id="Phobius"/>
    </source>
</evidence>
<sequence length="101" mass="12113">PIADAPFATNAYSFCCFSPGASCYRQGRYRSHFLVIKYCRWLRLQYEIPSLPAICLIYTENNFLLWLVFFSGKKRICMMCSYLPDFSKTDENWDKRYERYL</sequence>
<keyword evidence="1" id="KW-0472">Membrane</keyword>